<accession>A0A8B8PAG8</accession>
<sequence length="178" mass="19596">MGNCLALEEKGIKVVKTDGKVLEYKSPLRVRQVLSEFAAGHAISQAFPATAVLEPDSRLRRGRVYYVFPLDLSSKFAETKSKKKVRFADDDDHKAAEEGEEINKGGGSSSVVRIKVVISKRELVEMIARGGVSVGDEMISSRLLQSQERRSTSLGGDDEDGDLSRSWKPALESIREVN</sequence>
<evidence type="ECO:0000313" key="3">
    <source>
        <dbReference type="RefSeq" id="XP_030531771.1"/>
    </source>
</evidence>
<feature type="region of interest" description="Disordered" evidence="1">
    <location>
        <begin position="88"/>
        <end position="107"/>
    </location>
</feature>
<keyword evidence="2" id="KW-1185">Reference proteome</keyword>
<organism evidence="2 3">
    <name type="scientific">Rhodamnia argentea</name>
    <dbReference type="NCBI Taxonomy" id="178133"/>
    <lineage>
        <taxon>Eukaryota</taxon>
        <taxon>Viridiplantae</taxon>
        <taxon>Streptophyta</taxon>
        <taxon>Embryophyta</taxon>
        <taxon>Tracheophyta</taxon>
        <taxon>Spermatophyta</taxon>
        <taxon>Magnoliopsida</taxon>
        <taxon>eudicotyledons</taxon>
        <taxon>Gunneridae</taxon>
        <taxon>Pentapetalae</taxon>
        <taxon>rosids</taxon>
        <taxon>malvids</taxon>
        <taxon>Myrtales</taxon>
        <taxon>Myrtaceae</taxon>
        <taxon>Myrtoideae</taxon>
        <taxon>Myrteae</taxon>
        <taxon>Australasian group</taxon>
        <taxon>Rhodamnia</taxon>
    </lineage>
</organism>
<dbReference type="RefSeq" id="XP_030531771.1">
    <property type="nucleotide sequence ID" value="XM_030675911.2"/>
</dbReference>
<dbReference type="AlphaFoldDB" id="A0A8B8PAG8"/>
<dbReference type="InterPro" id="IPR025322">
    <property type="entry name" value="PADRE_dom"/>
</dbReference>
<protein>
    <submittedName>
        <fullName evidence="3">Uncharacterized protein LOC115741896</fullName>
    </submittedName>
</protein>
<dbReference type="PANTHER" id="PTHR33148">
    <property type="entry name" value="PLASTID MOVEMENT IMPAIRED PROTEIN-RELATED"/>
    <property type="match status" value="1"/>
</dbReference>
<dbReference type="PANTHER" id="PTHR33148:SF46">
    <property type="entry name" value="EMB|CAB85509.1"/>
    <property type="match status" value="1"/>
</dbReference>
<evidence type="ECO:0000256" key="1">
    <source>
        <dbReference type="SAM" id="MobiDB-lite"/>
    </source>
</evidence>
<name>A0A8B8PAG8_9MYRT</name>
<feature type="compositionally biased region" description="Basic and acidic residues" evidence="1">
    <location>
        <begin position="88"/>
        <end position="103"/>
    </location>
</feature>
<evidence type="ECO:0000313" key="2">
    <source>
        <dbReference type="Proteomes" id="UP000827889"/>
    </source>
</evidence>
<dbReference type="GeneID" id="115741896"/>
<dbReference type="Proteomes" id="UP000827889">
    <property type="component" value="Chromosome 7"/>
</dbReference>
<reference evidence="3" key="1">
    <citation type="submission" date="2025-08" db="UniProtKB">
        <authorList>
            <consortium name="RefSeq"/>
        </authorList>
    </citation>
    <scope>IDENTIFICATION</scope>
    <source>
        <tissue evidence="3">Leaf</tissue>
    </source>
</reference>
<dbReference type="KEGG" id="rarg:115741896"/>
<proteinExistence type="predicted"/>
<dbReference type="Pfam" id="PF14009">
    <property type="entry name" value="PADRE"/>
    <property type="match status" value="1"/>
</dbReference>
<dbReference type="OrthoDB" id="1688863at2759"/>
<gene>
    <name evidence="3" type="primary">LOC115741896</name>
</gene>
<feature type="region of interest" description="Disordered" evidence="1">
    <location>
        <begin position="145"/>
        <end position="178"/>
    </location>
</feature>